<dbReference type="InterPro" id="IPR005064">
    <property type="entry name" value="BUG"/>
</dbReference>
<proteinExistence type="inferred from homology"/>
<accession>A0A0D7KG18</accession>
<sequence>MKYRIPSFAAALMIGVLAPLQAARAEYPEKPVRLIVPAAPGGAADNHARALAIELHKRLGQPFVIENKPGASGAIGMDVVAKAAPDGYTIGSNNLATFIVGTLTAKQLPYRIESDFTPIASLFTQPNLVGVTPSLPVKTLVELIAYAKANPNMISFGSTGQGTSLHVLTEMLRMNAGIEMVHAPYKSAPAAEGDLAAGHIQLMISNFTSMEPQVKAGRIRALAITSSTRSPRLPDVPTVAQAGAPYLEMVTWAGIVGPKGMPPAIVKRLNTTINEILSDPNFKKQYEAMGSETDIKTPEQFAAMIKSDLAKWGEVIRKGRITAD</sequence>
<comment type="caution">
    <text evidence="3">The sequence shown here is derived from an EMBL/GenBank/DDBJ whole genome shotgun (WGS) entry which is preliminary data.</text>
</comment>
<dbReference type="PIRSF" id="PIRSF017082">
    <property type="entry name" value="YflP"/>
    <property type="match status" value="1"/>
</dbReference>
<dbReference type="STRING" id="80878.RP29_02115"/>
<dbReference type="Gene3D" id="3.40.190.10">
    <property type="entry name" value="Periplasmic binding protein-like II"/>
    <property type="match status" value="1"/>
</dbReference>
<dbReference type="InterPro" id="IPR042100">
    <property type="entry name" value="Bug_dom1"/>
</dbReference>
<gene>
    <name evidence="3" type="ORF">RP29_02115</name>
</gene>
<evidence type="ECO:0000256" key="2">
    <source>
        <dbReference type="SAM" id="SignalP"/>
    </source>
</evidence>
<keyword evidence="2" id="KW-0732">Signal</keyword>
<keyword evidence="4" id="KW-1185">Reference proteome</keyword>
<dbReference type="Gene3D" id="3.40.190.150">
    <property type="entry name" value="Bordetella uptake gene, domain 1"/>
    <property type="match status" value="1"/>
</dbReference>
<evidence type="ECO:0000256" key="1">
    <source>
        <dbReference type="ARBA" id="ARBA00006987"/>
    </source>
</evidence>
<organism evidence="3 4">
    <name type="scientific">Acidovorax temperans</name>
    <dbReference type="NCBI Taxonomy" id="80878"/>
    <lineage>
        <taxon>Bacteria</taxon>
        <taxon>Pseudomonadati</taxon>
        <taxon>Pseudomonadota</taxon>
        <taxon>Betaproteobacteria</taxon>
        <taxon>Burkholderiales</taxon>
        <taxon>Comamonadaceae</taxon>
        <taxon>Acidovorax</taxon>
    </lineage>
</organism>
<evidence type="ECO:0000313" key="3">
    <source>
        <dbReference type="EMBL" id="KJA12163.1"/>
    </source>
</evidence>
<dbReference type="Proteomes" id="UP000032566">
    <property type="component" value="Unassembled WGS sequence"/>
</dbReference>
<dbReference type="PATRIC" id="fig|80878.5.peg.2716"/>
<feature type="signal peptide" evidence="2">
    <location>
        <begin position="1"/>
        <end position="22"/>
    </location>
</feature>
<protein>
    <submittedName>
        <fullName evidence="3">ABC transporter substrate-binding protein</fullName>
    </submittedName>
</protein>
<dbReference type="PANTHER" id="PTHR42928:SF5">
    <property type="entry name" value="BLR1237 PROTEIN"/>
    <property type="match status" value="1"/>
</dbReference>
<evidence type="ECO:0000313" key="4">
    <source>
        <dbReference type="Proteomes" id="UP000032566"/>
    </source>
</evidence>
<dbReference type="Pfam" id="PF03401">
    <property type="entry name" value="TctC"/>
    <property type="match status" value="1"/>
</dbReference>
<dbReference type="AlphaFoldDB" id="A0A0D7KG18"/>
<name>A0A0D7KG18_9BURK</name>
<dbReference type="SUPFAM" id="SSF53850">
    <property type="entry name" value="Periplasmic binding protein-like II"/>
    <property type="match status" value="1"/>
</dbReference>
<dbReference type="RefSeq" id="WP_240485260.1">
    <property type="nucleotide sequence ID" value="NZ_JXYQ01000005.1"/>
</dbReference>
<dbReference type="PANTHER" id="PTHR42928">
    <property type="entry name" value="TRICARBOXYLATE-BINDING PROTEIN"/>
    <property type="match status" value="1"/>
</dbReference>
<dbReference type="EMBL" id="JXYQ01000005">
    <property type="protein sequence ID" value="KJA12163.1"/>
    <property type="molecule type" value="Genomic_DNA"/>
</dbReference>
<reference evidence="3 4" key="1">
    <citation type="submission" date="2014-12" db="EMBL/GenBank/DDBJ databases">
        <title>Isolation of bacteria from lake water.</title>
        <authorList>
            <person name="Sheng K.-Y."/>
            <person name="Chin P.-S."/>
            <person name="Chan K.-G."/>
            <person name="Tan G.S."/>
        </authorList>
    </citation>
    <scope>NUCLEOTIDE SEQUENCE [LARGE SCALE GENOMIC DNA]</scope>
    <source>
        <strain evidence="3 4">KY4</strain>
    </source>
</reference>
<comment type="similarity">
    <text evidence="1">Belongs to the UPF0065 (bug) family.</text>
</comment>
<dbReference type="CDD" id="cd07012">
    <property type="entry name" value="PBP2_Bug_TTT"/>
    <property type="match status" value="1"/>
</dbReference>
<feature type="chain" id="PRO_5002321007" evidence="2">
    <location>
        <begin position="23"/>
        <end position="324"/>
    </location>
</feature>